<protein>
    <submittedName>
        <fullName evidence="2">Uncharacterized protein</fullName>
    </submittedName>
</protein>
<evidence type="ECO:0000256" key="1">
    <source>
        <dbReference type="SAM" id="Phobius"/>
    </source>
</evidence>
<feature type="transmembrane region" description="Helical" evidence="1">
    <location>
        <begin position="114"/>
        <end position="134"/>
    </location>
</feature>
<proteinExistence type="predicted"/>
<dbReference type="PANTHER" id="PTHR31434:SF2">
    <property type="entry name" value="S PHASE CYCLIN A-ASSOCIATED PROTEIN IN THE ENDOPLASMIC RETICULUM"/>
    <property type="match status" value="1"/>
</dbReference>
<reference evidence="2 3" key="1">
    <citation type="submission" date="2021-06" db="EMBL/GenBank/DDBJ databases">
        <authorList>
            <person name="Palmer J.M."/>
        </authorList>
    </citation>
    <scope>NUCLEOTIDE SEQUENCE [LARGE SCALE GENOMIC DNA]</scope>
    <source>
        <strain evidence="2 3">GA_2019</strain>
        <tissue evidence="2">Muscle</tissue>
    </source>
</reference>
<keyword evidence="3" id="KW-1185">Reference proteome</keyword>
<gene>
    <name evidence="2" type="ORF">GOODEAATRI_001354</name>
</gene>
<dbReference type="EMBL" id="JAHRIO010050016">
    <property type="protein sequence ID" value="MEQ2173818.1"/>
    <property type="molecule type" value="Genomic_DNA"/>
</dbReference>
<keyword evidence="1" id="KW-1133">Transmembrane helix</keyword>
<sequence length="170" mass="18887">MFCPLYDQSVLGAEGLSLAFRHIGSSLLWYCTQHSSEELLHEVIICVGYFTVNHPDNQVIVQSGRQPSVLQKLCQLPFQYFSHPHLIRVLFPTLISACYNNSHNKVILQQEMSCVLLATFIQVVLFSLCSFPMFSGLLPAVLPLSKRSVGFSPAVFSKKAGGVIELNSVL</sequence>
<accession>A0ABV0NTF9</accession>
<dbReference type="PANTHER" id="PTHR31434">
    <property type="entry name" value="S PHASE CYCLIN A-ASSOCIATED PROTEIN IN THE ENDOPLASMIC RETICULUM"/>
    <property type="match status" value="1"/>
</dbReference>
<organism evidence="2 3">
    <name type="scientific">Goodea atripinnis</name>
    <dbReference type="NCBI Taxonomy" id="208336"/>
    <lineage>
        <taxon>Eukaryota</taxon>
        <taxon>Metazoa</taxon>
        <taxon>Chordata</taxon>
        <taxon>Craniata</taxon>
        <taxon>Vertebrata</taxon>
        <taxon>Euteleostomi</taxon>
        <taxon>Actinopterygii</taxon>
        <taxon>Neopterygii</taxon>
        <taxon>Teleostei</taxon>
        <taxon>Neoteleostei</taxon>
        <taxon>Acanthomorphata</taxon>
        <taxon>Ovalentaria</taxon>
        <taxon>Atherinomorphae</taxon>
        <taxon>Cyprinodontiformes</taxon>
        <taxon>Goodeidae</taxon>
        <taxon>Goodea</taxon>
    </lineage>
</organism>
<evidence type="ECO:0000313" key="2">
    <source>
        <dbReference type="EMBL" id="MEQ2173818.1"/>
    </source>
</evidence>
<comment type="caution">
    <text evidence="2">The sequence shown here is derived from an EMBL/GenBank/DDBJ whole genome shotgun (WGS) entry which is preliminary data.</text>
</comment>
<keyword evidence="1" id="KW-0472">Membrane</keyword>
<dbReference type="Proteomes" id="UP001476798">
    <property type="component" value="Unassembled WGS sequence"/>
</dbReference>
<evidence type="ECO:0000313" key="3">
    <source>
        <dbReference type="Proteomes" id="UP001476798"/>
    </source>
</evidence>
<keyword evidence="1" id="KW-0812">Transmembrane</keyword>
<name>A0ABV0NTF9_9TELE</name>